<evidence type="ECO:0000313" key="1">
    <source>
        <dbReference type="EMBL" id="KAJ8451985.1"/>
    </source>
</evidence>
<dbReference type="EMBL" id="JAKOGI010000006">
    <property type="protein sequence ID" value="KAJ8451985.1"/>
    <property type="molecule type" value="Genomic_DNA"/>
</dbReference>
<sequence>MEFLIFDNGKPIVLSTGNAHKVVFRALDKSGSNRYYGGDYFEINLAGEGWRSWPPTRDLGNGTYSFILQVHPDFAGAYNLTTTLLFRNLKDWSTQPTNFAMIDNFEKSQFLLELGVVARRFDKNFTNPKDGSQSVRITNIFNGHWNETLNHIGPNSLSKEGYCNFLQSYFNGSVAPDTVVFNSGLHDGRHWKSVKEFIRGAEYAASFRKEIIEGIKKRGLDAPSFIFLGGFAGTLPSNPNKMEAFNAIVLEKLRAAGLVTSAIDFFDMTWAWHFDNRCNDGLHYGRFPSERKWRDDQIGHQYFVDLMLGHVLLNAVCTI</sequence>
<name>A0A9Q1KY07_9CARY</name>
<gene>
    <name evidence="1" type="ORF">Cgig2_016566</name>
</gene>
<dbReference type="Proteomes" id="UP001153076">
    <property type="component" value="Unassembled WGS sequence"/>
</dbReference>
<dbReference type="AlphaFoldDB" id="A0A9Q1KY07"/>
<organism evidence="1 2">
    <name type="scientific">Carnegiea gigantea</name>
    <dbReference type="NCBI Taxonomy" id="171969"/>
    <lineage>
        <taxon>Eukaryota</taxon>
        <taxon>Viridiplantae</taxon>
        <taxon>Streptophyta</taxon>
        <taxon>Embryophyta</taxon>
        <taxon>Tracheophyta</taxon>
        <taxon>Spermatophyta</taxon>
        <taxon>Magnoliopsida</taxon>
        <taxon>eudicotyledons</taxon>
        <taxon>Gunneridae</taxon>
        <taxon>Pentapetalae</taxon>
        <taxon>Caryophyllales</taxon>
        <taxon>Cactineae</taxon>
        <taxon>Cactaceae</taxon>
        <taxon>Cactoideae</taxon>
        <taxon>Echinocereeae</taxon>
        <taxon>Carnegiea</taxon>
    </lineage>
</organism>
<reference evidence="1" key="1">
    <citation type="submission" date="2022-04" db="EMBL/GenBank/DDBJ databases">
        <title>Carnegiea gigantea Genome sequencing and assembly v2.</title>
        <authorList>
            <person name="Copetti D."/>
            <person name="Sanderson M.J."/>
            <person name="Burquez A."/>
            <person name="Wojciechowski M.F."/>
        </authorList>
    </citation>
    <scope>NUCLEOTIDE SEQUENCE</scope>
    <source>
        <strain evidence="1">SGP5-SGP5p</strain>
        <tissue evidence="1">Aerial part</tissue>
    </source>
</reference>
<evidence type="ECO:0000313" key="2">
    <source>
        <dbReference type="Proteomes" id="UP001153076"/>
    </source>
</evidence>
<dbReference type="OrthoDB" id="2015909at2759"/>
<comment type="caution">
    <text evidence="1">The sequence shown here is derived from an EMBL/GenBank/DDBJ whole genome shotgun (WGS) entry which is preliminary data.</text>
</comment>
<protein>
    <submittedName>
        <fullName evidence="1">Uncharacterized protein</fullName>
    </submittedName>
</protein>
<proteinExistence type="predicted"/>
<dbReference type="PANTHER" id="PTHR35124:SF1">
    <property type="entry name" value="CYTOCHROME P450 FAMILY PROTEIN"/>
    <property type="match status" value="1"/>
</dbReference>
<dbReference type="PANTHER" id="PTHR35124">
    <property type="entry name" value="CYTOCHROME P450 FAMILY PROTEIN"/>
    <property type="match status" value="1"/>
</dbReference>
<keyword evidence="2" id="KW-1185">Reference proteome</keyword>
<accession>A0A9Q1KY07</accession>